<sequence length="381" mass="46351">MATNLRKTHPMMKIINKFSSSIYQAPLTSLHDETSDHYWPPAWHYKSLLESSWQYITHQMSPWPFHQSPMSPETYNTDDLSVTHMPTEHPYSSYASTSTLGEESTTVPTFTKKPETPELSSYYWWWPLHLWATSYHEDKYHFEGPPSLPTYYQLFHTSEMHWYNESEGDSQWTTQPWPDSSPSTSYYHSPLQVLQWYIYYSYTKQAQTTQQDWTQTLTKSLSTPTSPTKTYWDLSWYWPFSWPWHFSPHTYWETQTTSHQLTPYPPLPTSNQNDTSYSPMQSYDQFQTNWAEYWPYYPPFWYYSWYPPYTHQNNEQLHFDHSPKSYFDPWWLIYWYWHESEANPSKIHLSPLAKQPLAFTSWFYFSSYPWRAWSKTKYWNW</sequence>
<dbReference type="EMBL" id="AM258984">
    <property type="protein sequence ID" value="CAJ90465.1"/>
    <property type="molecule type" value="Genomic_DNA"/>
</dbReference>
<geneLocation type="mitochondrion" evidence="1"/>
<gene>
    <name evidence="1" type="primary">cytb</name>
</gene>
<reference evidence="1" key="1">
    <citation type="submission" date="2006-04" db="EMBL/GenBank/DDBJ databases">
        <title>The complete nucleotide sequence of Olive ridley seaturtle (Lepidochelys olivacea) mitochondrial genome.</title>
        <authorList>
            <person name="Tandon M."/>
            <person name="Trivedi R."/>
            <person name="Kashyap V.K."/>
        </authorList>
    </citation>
    <scope>NUCLEOTIDE SEQUENCE</scope>
</reference>
<protein>
    <submittedName>
        <fullName evidence="1">Cytochrome b</fullName>
    </submittedName>
</protein>
<name>B6GV47_LEPOA</name>
<keyword evidence="1" id="KW-0496">Mitochondrion</keyword>
<evidence type="ECO:0000313" key="1">
    <source>
        <dbReference type="EMBL" id="CAJ90465.1"/>
    </source>
</evidence>
<organism evidence="1">
    <name type="scientific">Lepidochelys olivacea</name>
    <name type="common">Olive Ridley Sea turtle</name>
    <name type="synonym">Chelonia olivacea</name>
    <dbReference type="NCBI Taxonomy" id="27788"/>
    <lineage>
        <taxon>Eukaryota</taxon>
        <taxon>Metazoa</taxon>
        <taxon>Chordata</taxon>
        <taxon>Craniata</taxon>
        <taxon>Vertebrata</taxon>
        <taxon>Euteleostomi</taxon>
        <taxon>Archelosauria</taxon>
        <taxon>Testudinata</taxon>
        <taxon>Testudines</taxon>
        <taxon>Cryptodira</taxon>
        <taxon>Durocryptodira</taxon>
        <taxon>Americhelydia</taxon>
        <taxon>Chelonioidea</taxon>
        <taxon>Cheloniidae</taxon>
        <taxon>Lepidochelys</taxon>
    </lineage>
</organism>
<proteinExistence type="predicted"/>
<accession>B6GV47</accession>
<dbReference type="AlphaFoldDB" id="B6GV47"/>